<dbReference type="GO" id="GO:0003755">
    <property type="term" value="F:peptidyl-prolyl cis-trans isomerase activity"/>
    <property type="evidence" value="ECO:0007669"/>
    <property type="project" value="InterPro"/>
</dbReference>
<dbReference type="AlphaFoldDB" id="A0A9D1XP81"/>
<proteinExistence type="predicted"/>
<dbReference type="Pfam" id="PF16109">
    <property type="entry name" value="DUF4827"/>
    <property type="match status" value="1"/>
</dbReference>
<reference evidence="1" key="1">
    <citation type="journal article" date="2021" name="PeerJ">
        <title>Extensive microbial diversity within the chicken gut microbiome revealed by metagenomics and culture.</title>
        <authorList>
            <person name="Gilroy R."/>
            <person name="Ravi A."/>
            <person name="Getino M."/>
            <person name="Pursley I."/>
            <person name="Horton D.L."/>
            <person name="Alikhan N.F."/>
            <person name="Baker D."/>
            <person name="Gharbi K."/>
            <person name="Hall N."/>
            <person name="Watson M."/>
            <person name="Adriaenssens E.M."/>
            <person name="Foster-Nyarko E."/>
            <person name="Jarju S."/>
            <person name="Secka A."/>
            <person name="Antonio M."/>
            <person name="Oren A."/>
            <person name="Chaudhuri R.R."/>
            <person name="La Ragione R."/>
            <person name="Hildebrand F."/>
            <person name="Pallen M.J."/>
        </authorList>
    </citation>
    <scope>NUCLEOTIDE SEQUENCE</scope>
    <source>
        <strain evidence="1">ChiHecec2B26-12326</strain>
    </source>
</reference>
<protein>
    <submittedName>
        <fullName evidence="1">DUF4827 domain-containing protein</fullName>
    </submittedName>
</protein>
<dbReference type="InterPro" id="IPR046357">
    <property type="entry name" value="PPIase_dom_sf"/>
</dbReference>
<gene>
    <name evidence="1" type="ORF">H9848_00885</name>
</gene>
<sequence>MKKVFSIVWIVCAALFVASCGKTKSYTDMLKDEEKAIDRLIAQEGIEILNDFPADTVFEENQFVRLDDDVLLNIIDRGSSDRAVLYDTKILYRCIVSYPMDTTYIWNTGYCTWSDLTNWVLKHNYGPNSNGTLPYPASSVAGMSVPFTYGDYSSSVSTELSYTYVSEGLQMPLRYVGDRARVKLIVPFRVGSYMDQSNGQPVYYEVLEYIFDENL</sequence>
<evidence type="ECO:0000313" key="2">
    <source>
        <dbReference type="Proteomes" id="UP000823847"/>
    </source>
</evidence>
<dbReference type="InterPro" id="IPR032252">
    <property type="entry name" value="DUF4827"/>
</dbReference>
<name>A0A9D1XP81_9BACT</name>
<evidence type="ECO:0000313" key="1">
    <source>
        <dbReference type="EMBL" id="HIX85156.1"/>
    </source>
</evidence>
<dbReference type="EMBL" id="DXEN01000007">
    <property type="protein sequence ID" value="HIX85156.1"/>
    <property type="molecule type" value="Genomic_DNA"/>
</dbReference>
<reference evidence="1" key="2">
    <citation type="submission" date="2021-04" db="EMBL/GenBank/DDBJ databases">
        <authorList>
            <person name="Gilroy R."/>
        </authorList>
    </citation>
    <scope>NUCLEOTIDE SEQUENCE</scope>
    <source>
        <strain evidence="1">ChiHecec2B26-12326</strain>
    </source>
</reference>
<comment type="caution">
    <text evidence="1">The sequence shown here is derived from an EMBL/GenBank/DDBJ whole genome shotgun (WGS) entry which is preliminary data.</text>
</comment>
<organism evidence="1 2">
    <name type="scientific">Candidatus Parabacteroides intestinigallinarum</name>
    <dbReference type="NCBI Taxonomy" id="2838722"/>
    <lineage>
        <taxon>Bacteria</taxon>
        <taxon>Pseudomonadati</taxon>
        <taxon>Bacteroidota</taxon>
        <taxon>Bacteroidia</taxon>
        <taxon>Bacteroidales</taxon>
        <taxon>Tannerellaceae</taxon>
        <taxon>Parabacteroides</taxon>
    </lineage>
</organism>
<dbReference type="Gene3D" id="3.10.50.40">
    <property type="match status" value="1"/>
</dbReference>
<dbReference type="Proteomes" id="UP000823847">
    <property type="component" value="Unassembled WGS sequence"/>
</dbReference>
<accession>A0A9D1XP81</accession>
<dbReference type="PROSITE" id="PS51257">
    <property type="entry name" value="PROKAR_LIPOPROTEIN"/>
    <property type="match status" value="1"/>
</dbReference>